<evidence type="ECO:0000256" key="1">
    <source>
        <dbReference type="SAM" id="MobiDB-lite"/>
    </source>
</evidence>
<proteinExistence type="predicted"/>
<accession>A0A194PDR9</accession>
<protein>
    <submittedName>
        <fullName evidence="2">Uncharacterized protein</fullName>
    </submittedName>
</protein>
<name>A0A194PDR9_PAPXU</name>
<dbReference type="EMBL" id="KQ459606">
    <property type="protein sequence ID" value="KPI91496.1"/>
    <property type="molecule type" value="Genomic_DNA"/>
</dbReference>
<sequence length="69" mass="7408">METVGNGKFHQPGPLGKAAAAFRQQTAGVSRHVLPEATRSVSRSLPRQYTPHPRSSGTTNRTDPLGFPP</sequence>
<keyword evidence="3" id="KW-1185">Reference proteome</keyword>
<reference evidence="2 3" key="1">
    <citation type="journal article" date="2015" name="Nat. Commun.">
        <title>Outbred genome sequencing and CRISPR/Cas9 gene editing in butterflies.</title>
        <authorList>
            <person name="Li X."/>
            <person name="Fan D."/>
            <person name="Zhang W."/>
            <person name="Liu G."/>
            <person name="Zhang L."/>
            <person name="Zhao L."/>
            <person name="Fang X."/>
            <person name="Chen L."/>
            <person name="Dong Y."/>
            <person name="Chen Y."/>
            <person name="Ding Y."/>
            <person name="Zhao R."/>
            <person name="Feng M."/>
            <person name="Zhu Y."/>
            <person name="Feng Y."/>
            <person name="Jiang X."/>
            <person name="Zhu D."/>
            <person name="Xiang H."/>
            <person name="Feng X."/>
            <person name="Li S."/>
            <person name="Wang J."/>
            <person name="Zhang G."/>
            <person name="Kronforst M.R."/>
            <person name="Wang W."/>
        </authorList>
    </citation>
    <scope>NUCLEOTIDE SEQUENCE [LARGE SCALE GENOMIC DNA]</scope>
    <source>
        <strain evidence="2">Ya'a_city_454_Px</strain>
        <tissue evidence="2">Whole body</tissue>
    </source>
</reference>
<evidence type="ECO:0000313" key="3">
    <source>
        <dbReference type="Proteomes" id="UP000053268"/>
    </source>
</evidence>
<organism evidence="2 3">
    <name type="scientific">Papilio xuthus</name>
    <name type="common">Asian swallowtail butterfly</name>
    <dbReference type="NCBI Taxonomy" id="66420"/>
    <lineage>
        <taxon>Eukaryota</taxon>
        <taxon>Metazoa</taxon>
        <taxon>Ecdysozoa</taxon>
        <taxon>Arthropoda</taxon>
        <taxon>Hexapoda</taxon>
        <taxon>Insecta</taxon>
        <taxon>Pterygota</taxon>
        <taxon>Neoptera</taxon>
        <taxon>Endopterygota</taxon>
        <taxon>Lepidoptera</taxon>
        <taxon>Glossata</taxon>
        <taxon>Ditrysia</taxon>
        <taxon>Papilionoidea</taxon>
        <taxon>Papilionidae</taxon>
        <taxon>Papilioninae</taxon>
        <taxon>Papilio</taxon>
    </lineage>
</organism>
<feature type="region of interest" description="Disordered" evidence="1">
    <location>
        <begin position="24"/>
        <end position="69"/>
    </location>
</feature>
<gene>
    <name evidence="2" type="ORF">RR46_15000</name>
</gene>
<feature type="compositionally biased region" description="Polar residues" evidence="1">
    <location>
        <begin position="39"/>
        <end position="62"/>
    </location>
</feature>
<dbReference type="AlphaFoldDB" id="A0A194PDR9"/>
<dbReference type="Proteomes" id="UP000053268">
    <property type="component" value="Unassembled WGS sequence"/>
</dbReference>
<evidence type="ECO:0000313" key="2">
    <source>
        <dbReference type="EMBL" id="KPI91496.1"/>
    </source>
</evidence>